<dbReference type="InterPro" id="IPR001680">
    <property type="entry name" value="WD40_rpt"/>
</dbReference>
<dbReference type="AlphaFoldDB" id="A0A7S1L3E9"/>
<dbReference type="SUPFAM" id="SSF50998">
    <property type="entry name" value="Quinoprotein alcohol dehydrogenase-like"/>
    <property type="match status" value="1"/>
</dbReference>
<dbReference type="PANTHER" id="PTHR47822:SF2">
    <property type="entry name" value="F-BOX AND WD-40 DOMAIN PROTEIN 7"/>
    <property type="match status" value="1"/>
</dbReference>
<proteinExistence type="predicted"/>
<reference evidence="1" key="1">
    <citation type="submission" date="2021-01" db="EMBL/GenBank/DDBJ databases">
        <authorList>
            <person name="Corre E."/>
            <person name="Pelletier E."/>
            <person name="Niang G."/>
            <person name="Scheremetjew M."/>
            <person name="Finn R."/>
            <person name="Kale V."/>
            <person name="Holt S."/>
            <person name="Cochrane G."/>
            <person name="Meng A."/>
            <person name="Brown T."/>
            <person name="Cohen L."/>
        </authorList>
    </citation>
    <scope>NUCLEOTIDE SEQUENCE</scope>
    <source>
        <strain evidence="1">CCAP 1951/1</strain>
    </source>
</reference>
<dbReference type="SMART" id="SM00320">
    <property type="entry name" value="WD40"/>
    <property type="match status" value="3"/>
</dbReference>
<dbReference type="InterPro" id="IPR011047">
    <property type="entry name" value="Quinoprotein_ADH-like_sf"/>
</dbReference>
<dbReference type="Gene3D" id="2.130.10.10">
    <property type="entry name" value="YVTN repeat-like/Quinoprotein amine dehydrogenase"/>
    <property type="match status" value="2"/>
</dbReference>
<protein>
    <recommendedName>
        <fullName evidence="2">Guanine nucleotide-binding protein subunit beta-like protein</fullName>
    </recommendedName>
</protein>
<dbReference type="Pfam" id="PF00400">
    <property type="entry name" value="WD40"/>
    <property type="match status" value="2"/>
</dbReference>
<accession>A0A7S1L3E9</accession>
<gene>
    <name evidence="1" type="ORF">NDES1114_LOCUS3046</name>
</gene>
<dbReference type="InterPro" id="IPR015943">
    <property type="entry name" value="WD40/YVTN_repeat-like_dom_sf"/>
</dbReference>
<organism evidence="1">
    <name type="scientific">Neobodo designis</name>
    <name type="common">Flagellated protozoan</name>
    <name type="synonym">Bodo designis</name>
    <dbReference type="NCBI Taxonomy" id="312471"/>
    <lineage>
        <taxon>Eukaryota</taxon>
        <taxon>Discoba</taxon>
        <taxon>Euglenozoa</taxon>
        <taxon>Kinetoplastea</taxon>
        <taxon>Metakinetoplastina</taxon>
        <taxon>Neobodonida</taxon>
        <taxon>Neobodo</taxon>
    </lineage>
</organism>
<dbReference type="PANTHER" id="PTHR47822">
    <property type="entry name" value="CARBOHYDRATE BINDING DOMAIN CONTAINING PROTEIN"/>
    <property type="match status" value="1"/>
</dbReference>
<name>A0A7S1L3E9_NEODS</name>
<evidence type="ECO:0008006" key="2">
    <source>
        <dbReference type="Google" id="ProtNLM"/>
    </source>
</evidence>
<evidence type="ECO:0000313" key="1">
    <source>
        <dbReference type="EMBL" id="CAD9093360.1"/>
    </source>
</evidence>
<dbReference type="EMBL" id="HBGF01004406">
    <property type="protein sequence ID" value="CAD9093360.1"/>
    <property type="molecule type" value="Transcribed_RNA"/>
</dbReference>
<sequence>MTDAAALKSDASNSAFPWAKRGSARCKSKETVMCCAFSADDTLLVVGFYDGTVACFDLHTLGVRHESVVGRSSGGKAAAITAIAVRPTRGGAKPGYLIATTNGDLLRMDTQFSITDSVVDSGGVIYSCDYSADGVFFATAGHDAVIRVYKDAHGGQLVQEVRLAPEYATNVAALRLFSVRFDPEVNERYYAAGWGNTIHAHRVSATPEEKPTELFGAYVTGEALDVRKGVVISASHRLDDAVQLWDTDTHKPTTIPWPVKHRFLPSCARLSCDGRFVGVGGAGGEGLDAGFFAVDLSSGKPVIDVKVDKAVTACAFAHAEALVAFCDGEGHVQVYENRFANRTAAGSAVAAVRA</sequence>